<dbReference type="Pfam" id="PF01545">
    <property type="entry name" value="Cation_efflux"/>
    <property type="match status" value="1"/>
</dbReference>
<feature type="domain" description="Cation efflux protein transmembrane" evidence="8">
    <location>
        <begin position="11"/>
        <end position="198"/>
    </location>
</feature>
<dbReference type="Gene3D" id="3.30.420.130">
    <property type="entry name" value="Dinitrogenase iron-molybdenum cofactor biosynthesis domain"/>
    <property type="match status" value="1"/>
</dbReference>
<comment type="similarity">
    <text evidence="2">Belongs to the cation diffusion facilitator (CDF) transporter (TC 2.A.4) family.</text>
</comment>
<dbReference type="InterPro" id="IPR027470">
    <property type="entry name" value="Cation_efflux_CTD"/>
</dbReference>
<dbReference type="InterPro" id="IPR050291">
    <property type="entry name" value="CDF_Transporter"/>
</dbReference>
<evidence type="ECO:0000313" key="10">
    <source>
        <dbReference type="EMBL" id="TRO80656.1"/>
    </source>
</evidence>
<sequence length="398" mass="43208">MDLSEKIALQSLAVNGALVTIKVGLALFSGSLALRADALHSATDVLSALVVWIGIRIAGRSNRNFPYGLYKVENLVALGSSLLIALAGYEIVREVFSGSAQALVENSVAAAVGVALTIAIAWVFSRYELKMARQTGSPSLLADARHIWSDMLSSLVIMAALLGSAFGIGLDRYAALVAVFFIGRAALGIFLDSVRVLLDASLDPAGIEAIREVVNADPRVARINELRARNAGRYKFVELDLALRVESLEKGHQVAEELKQQIRSRLEHVDHVQVHSAPQRKETLILAMPLAADRSTLSRHFGEAPWFRLVTLDPQTGEIRADHFLRNPHEHLEKAKGIKVAGWLLEQELDMIVVLQDLGGKGPGFVLGNAEVATRLAEAEEAEVVLAEIRQDCLEGRL</sequence>
<dbReference type="InterPro" id="IPR058533">
    <property type="entry name" value="Cation_efflux_TM"/>
</dbReference>
<dbReference type="OrthoDB" id="9806522at2"/>
<feature type="domain" description="Cation efflux protein cytoplasmic" evidence="9">
    <location>
        <begin position="203"/>
        <end position="276"/>
    </location>
</feature>
<keyword evidence="5 7" id="KW-1133">Transmembrane helix</keyword>
<comment type="subcellular location">
    <subcellularLocation>
        <location evidence="1">Membrane</location>
        <topology evidence="1">Multi-pass membrane protein</topology>
    </subcellularLocation>
</comment>
<dbReference type="GO" id="GO:0016020">
    <property type="term" value="C:membrane"/>
    <property type="evidence" value="ECO:0007669"/>
    <property type="project" value="UniProtKB-SubCell"/>
</dbReference>
<dbReference type="RefSeq" id="WP_092058331.1">
    <property type="nucleotide sequence ID" value="NZ_FOJJ01000039.1"/>
</dbReference>
<keyword evidence="11" id="KW-1185">Reference proteome</keyword>
<dbReference type="InterPro" id="IPR036105">
    <property type="entry name" value="DiNase_FeMo-co_biosyn_sf"/>
</dbReference>
<evidence type="ECO:0000256" key="4">
    <source>
        <dbReference type="ARBA" id="ARBA00022692"/>
    </source>
</evidence>
<evidence type="ECO:0000313" key="11">
    <source>
        <dbReference type="Proteomes" id="UP000317155"/>
    </source>
</evidence>
<feature type="transmembrane region" description="Helical" evidence="7">
    <location>
        <begin position="12"/>
        <end position="32"/>
    </location>
</feature>
<dbReference type="SUPFAM" id="SSF160240">
    <property type="entry name" value="Cation efflux protein cytoplasmic domain-like"/>
    <property type="match status" value="1"/>
</dbReference>
<dbReference type="EMBL" id="VJVV01000007">
    <property type="protein sequence ID" value="TRO80656.1"/>
    <property type="molecule type" value="Genomic_DNA"/>
</dbReference>
<name>A0A550JBM9_9BACT</name>
<evidence type="ECO:0000256" key="1">
    <source>
        <dbReference type="ARBA" id="ARBA00004141"/>
    </source>
</evidence>
<accession>A0A550JBM9</accession>
<proteinExistence type="inferred from homology"/>
<comment type="caution">
    <text evidence="10">The sequence shown here is derived from an EMBL/GenBank/DDBJ whole genome shotgun (WGS) entry which is preliminary data.</text>
</comment>
<reference evidence="10 11" key="1">
    <citation type="submission" date="2019-07" db="EMBL/GenBank/DDBJ databases">
        <title>Insights of Desulfuromonas acetexigens electromicrobiology.</title>
        <authorList>
            <person name="Katuri K."/>
            <person name="Sapireddy V."/>
            <person name="Shaw D.R."/>
            <person name="Saikaly P."/>
        </authorList>
    </citation>
    <scope>NUCLEOTIDE SEQUENCE [LARGE SCALE GENOMIC DNA]</scope>
    <source>
        <strain evidence="10 11">2873</strain>
    </source>
</reference>
<keyword evidence="6 7" id="KW-0472">Membrane</keyword>
<dbReference type="SUPFAM" id="SSF53146">
    <property type="entry name" value="Nitrogenase accessory factor-like"/>
    <property type="match status" value="1"/>
</dbReference>
<dbReference type="NCBIfam" id="TIGR01297">
    <property type="entry name" value="CDF"/>
    <property type="match status" value="1"/>
</dbReference>
<feature type="transmembrane region" description="Helical" evidence="7">
    <location>
        <begin position="38"/>
        <end position="55"/>
    </location>
</feature>
<dbReference type="PANTHER" id="PTHR43840:SF15">
    <property type="entry name" value="MITOCHONDRIAL METAL TRANSPORTER 1-RELATED"/>
    <property type="match status" value="1"/>
</dbReference>
<keyword evidence="4 7" id="KW-0812">Transmembrane</keyword>
<evidence type="ECO:0000259" key="8">
    <source>
        <dbReference type="Pfam" id="PF01545"/>
    </source>
</evidence>
<evidence type="ECO:0000256" key="3">
    <source>
        <dbReference type="ARBA" id="ARBA00022448"/>
    </source>
</evidence>
<dbReference type="Gene3D" id="1.20.1510.10">
    <property type="entry name" value="Cation efflux protein transmembrane domain"/>
    <property type="match status" value="1"/>
</dbReference>
<evidence type="ECO:0000256" key="6">
    <source>
        <dbReference type="ARBA" id="ARBA00023136"/>
    </source>
</evidence>
<dbReference type="Pfam" id="PF16916">
    <property type="entry name" value="ZT_dimer"/>
    <property type="match status" value="1"/>
</dbReference>
<evidence type="ECO:0000256" key="2">
    <source>
        <dbReference type="ARBA" id="ARBA00008114"/>
    </source>
</evidence>
<evidence type="ECO:0000259" key="9">
    <source>
        <dbReference type="Pfam" id="PF16916"/>
    </source>
</evidence>
<dbReference type="InterPro" id="IPR002524">
    <property type="entry name" value="Cation_efflux"/>
</dbReference>
<dbReference type="InterPro" id="IPR027469">
    <property type="entry name" value="Cation_efflux_TMD_sf"/>
</dbReference>
<dbReference type="GO" id="GO:0008324">
    <property type="term" value="F:monoatomic cation transmembrane transporter activity"/>
    <property type="evidence" value="ECO:0007669"/>
    <property type="project" value="InterPro"/>
</dbReference>
<gene>
    <name evidence="10" type="ORF">FL622_11260</name>
</gene>
<dbReference type="InterPro" id="IPR036837">
    <property type="entry name" value="Cation_efflux_CTD_sf"/>
</dbReference>
<protein>
    <submittedName>
        <fullName evidence="10">Cation diffusion facilitator family transporter</fullName>
    </submittedName>
</protein>
<feature type="transmembrane region" description="Helical" evidence="7">
    <location>
        <begin position="67"/>
        <end position="88"/>
    </location>
</feature>
<dbReference type="Proteomes" id="UP000317155">
    <property type="component" value="Unassembled WGS sequence"/>
</dbReference>
<feature type="transmembrane region" description="Helical" evidence="7">
    <location>
        <begin position="147"/>
        <end position="167"/>
    </location>
</feature>
<evidence type="ECO:0000256" key="7">
    <source>
        <dbReference type="SAM" id="Phobius"/>
    </source>
</evidence>
<evidence type="ECO:0000256" key="5">
    <source>
        <dbReference type="ARBA" id="ARBA00022989"/>
    </source>
</evidence>
<feature type="transmembrane region" description="Helical" evidence="7">
    <location>
        <begin position="108"/>
        <end position="127"/>
    </location>
</feature>
<organism evidence="10 11">
    <name type="scientific">Trichloromonas acetexigens</name>
    <dbReference type="NCBI Taxonomy" id="38815"/>
    <lineage>
        <taxon>Bacteria</taxon>
        <taxon>Pseudomonadati</taxon>
        <taxon>Thermodesulfobacteriota</taxon>
        <taxon>Desulfuromonadia</taxon>
        <taxon>Desulfuromonadales</taxon>
        <taxon>Trichloromonadaceae</taxon>
        <taxon>Trichloromonas</taxon>
    </lineage>
</organism>
<dbReference type="SUPFAM" id="SSF161111">
    <property type="entry name" value="Cation efflux protein transmembrane domain-like"/>
    <property type="match status" value="1"/>
</dbReference>
<dbReference type="Gene3D" id="3.30.70.1350">
    <property type="entry name" value="Cation efflux protein, cytoplasmic domain"/>
    <property type="match status" value="1"/>
</dbReference>
<keyword evidence="3" id="KW-0813">Transport</keyword>
<dbReference type="AlphaFoldDB" id="A0A550JBM9"/>
<dbReference type="PANTHER" id="PTHR43840">
    <property type="entry name" value="MITOCHONDRIAL METAL TRANSPORTER 1-RELATED"/>
    <property type="match status" value="1"/>
</dbReference>